<accession>A0A5R8QHJ0</accession>
<dbReference type="PANTHER" id="PTHR37314:SF4">
    <property type="entry name" value="UPF0700 TRANSMEMBRANE PROTEIN YOAK"/>
    <property type="match status" value="1"/>
</dbReference>
<feature type="transmembrane region" description="Helical" evidence="1">
    <location>
        <begin position="91"/>
        <end position="109"/>
    </location>
</feature>
<evidence type="ECO:0000256" key="1">
    <source>
        <dbReference type="SAM" id="Phobius"/>
    </source>
</evidence>
<keyword evidence="3" id="KW-1185">Reference proteome</keyword>
<proteinExistence type="predicted"/>
<gene>
    <name evidence="2" type="ORF">FEZ08_02325</name>
</gene>
<dbReference type="RefSeq" id="WP_138190088.1">
    <property type="nucleotide sequence ID" value="NZ_VBWP01000001.1"/>
</dbReference>
<dbReference type="InterPro" id="IPR010699">
    <property type="entry name" value="DUF1275"/>
</dbReference>
<dbReference type="OrthoDB" id="7057004at2"/>
<dbReference type="Proteomes" id="UP000306912">
    <property type="component" value="Unassembled WGS sequence"/>
</dbReference>
<reference evidence="2 3" key="1">
    <citation type="submission" date="2019-05" db="EMBL/GenBank/DDBJ databases">
        <title>Culicoidintestinum kansasii gen. nov., sp. nov. from the gastrointestinal tract of the biting midge, Culicoides sonorensis.</title>
        <authorList>
            <person name="Neupane S."/>
            <person name="Ghosh A."/>
            <person name="Gunther S."/>
            <person name="Martin K."/>
            <person name="Zurek L."/>
        </authorList>
    </citation>
    <scope>NUCLEOTIDE SEQUENCE [LARGE SCALE GENOMIC DNA]</scope>
    <source>
        <strain evidence="2 3">CS-1</strain>
    </source>
</reference>
<sequence length="232" mass="25886">MKFLSSNSSKATFITCLSTFILGYINAYSLLFENSSLVSPQTGNLVNLGIKLSQGFSAGLLTNLMIFSGFGIGCFLAPWLLSKVKNKQIEFFLTWTVFVAPIWINLLFINTITPLFSILLLSFVSGVGLCFFRKINQLDLNNNIMTGNLKNMYAALFEVTILKKVEKYKTILEYALIIFLFFIGTFIAGLLSSYGAFVTLVIIVGLSLVPYLFNLKALVSLFKQRKDVNNIV</sequence>
<dbReference type="Pfam" id="PF06912">
    <property type="entry name" value="DUF1275"/>
    <property type="match status" value="1"/>
</dbReference>
<protein>
    <submittedName>
        <fullName evidence="2">DUF1275 domain-containing protein</fullName>
    </submittedName>
</protein>
<dbReference type="PANTHER" id="PTHR37314">
    <property type="entry name" value="SLR0142 PROTEIN"/>
    <property type="match status" value="1"/>
</dbReference>
<keyword evidence="1" id="KW-0812">Transmembrane</keyword>
<feature type="transmembrane region" description="Helical" evidence="1">
    <location>
        <begin position="197"/>
        <end position="215"/>
    </location>
</feature>
<feature type="transmembrane region" description="Helical" evidence="1">
    <location>
        <begin position="56"/>
        <end position="79"/>
    </location>
</feature>
<organism evidence="2 3">
    <name type="scientific">Culicoidibacter larvae</name>
    <dbReference type="NCBI Taxonomy" id="2579976"/>
    <lineage>
        <taxon>Bacteria</taxon>
        <taxon>Bacillati</taxon>
        <taxon>Bacillota</taxon>
        <taxon>Culicoidibacteria</taxon>
        <taxon>Culicoidibacterales</taxon>
        <taxon>Culicoidibacteraceae</taxon>
        <taxon>Culicoidibacter</taxon>
    </lineage>
</organism>
<dbReference type="InParanoid" id="A0A5R8QHJ0"/>
<keyword evidence="1" id="KW-0472">Membrane</keyword>
<dbReference type="FunCoup" id="A0A5R8QHJ0">
    <property type="interactions" value="13"/>
</dbReference>
<comment type="caution">
    <text evidence="2">The sequence shown here is derived from an EMBL/GenBank/DDBJ whole genome shotgun (WGS) entry which is preliminary data.</text>
</comment>
<dbReference type="EMBL" id="VBWP01000001">
    <property type="protein sequence ID" value="TLG77478.1"/>
    <property type="molecule type" value="Genomic_DNA"/>
</dbReference>
<dbReference type="AlphaFoldDB" id="A0A5R8QHJ0"/>
<feature type="transmembrane region" description="Helical" evidence="1">
    <location>
        <begin position="171"/>
        <end position="191"/>
    </location>
</feature>
<feature type="transmembrane region" description="Helical" evidence="1">
    <location>
        <begin position="115"/>
        <end position="132"/>
    </location>
</feature>
<keyword evidence="1" id="KW-1133">Transmembrane helix</keyword>
<evidence type="ECO:0000313" key="2">
    <source>
        <dbReference type="EMBL" id="TLG77478.1"/>
    </source>
</evidence>
<name>A0A5R8QHJ0_9FIRM</name>
<evidence type="ECO:0000313" key="3">
    <source>
        <dbReference type="Proteomes" id="UP000306912"/>
    </source>
</evidence>